<keyword evidence="2" id="KW-1185">Reference proteome</keyword>
<comment type="caution">
    <text evidence="1">The sequence shown here is derived from an EMBL/GenBank/DDBJ whole genome shotgun (WGS) entry which is preliminary data.</text>
</comment>
<dbReference type="Proteomes" id="UP000005953">
    <property type="component" value="Unassembled WGS sequence"/>
</dbReference>
<reference evidence="1 2" key="1">
    <citation type="submission" date="2006-02" db="EMBL/GenBank/DDBJ databases">
        <authorList>
            <person name="Pinhassi J."/>
            <person name="Pedros-Alio C."/>
            <person name="Ferriera S."/>
            <person name="Johnson J."/>
            <person name="Kravitz S."/>
            <person name="Halpern A."/>
            <person name="Remington K."/>
            <person name="Beeson K."/>
            <person name="Tran B."/>
            <person name="Rogers Y.-H."/>
            <person name="Friedman R."/>
            <person name="Venter J.C."/>
        </authorList>
    </citation>
    <scope>NUCLEOTIDE SEQUENCE [LARGE SCALE GENOMIC DNA]</scope>
    <source>
        <strain evidence="1 2">MED297</strain>
    </source>
</reference>
<sequence length="182" mass="21560">MSEHVAIVFLRRLDMLFLDCDFYERLFTEQSKVNTYNREFPFSVSRIQVCLEYHILMTLTRLIEGEGKLTLLSVRKVLCPQGLSKQQDQMRQSIQEKIHNSSLVEWRNRKGAHFELDSSLSSIEINPNISTDLIKDLVDEVKFFVSDMMRSSGKFENYFEPDRRTGSDRDFERFIKRLVNDF</sequence>
<name>A4BF21_9GAMM</name>
<dbReference type="EMBL" id="AAOE01000011">
    <property type="protein sequence ID" value="EAR09356.1"/>
    <property type="molecule type" value="Genomic_DNA"/>
</dbReference>
<evidence type="ECO:0000313" key="2">
    <source>
        <dbReference type="Proteomes" id="UP000005953"/>
    </source>
</evidence>
<protein>
    <recommendedName>
        <fullName evidence="3">HEPN AbiU2-like domain-containing protein</fullName>
    </recommendedName>
</protein>
<gene>
    <name evidence="1" type="ORF">MED297_18748</name>
</gene>
<proteinExistence type="predicted"/>
<dbReference type="HOGENOM" id="CLU_1480873_0_0_6"/>
<dbReference type="RefSeq" id="WP_008044294.1">
    <property type="nucleotide sequence ID" value="NZ_CH724151.1"/>
</dbReference>
<evidence type="ECO:0000313" key="1">
    <source>
        <dbReference type="EMBL" id="EAR09356.1"/>
    </source>
</evidence>
<accession>A4BF21</accession>
<dbReference type="AlphaFoldDB" id="A4BF21"/>
<organism evidence="1 2">
    <name type="scientific">Reinekea blandensis MED297</name>
    <dbReference type="NCBI Taxonomy" id="314283"/>
    <lineage>
        <taxon>Bacteria</taxon>
        <taxon>Pseudomonadati</taxon>
        <taxon>Pseudomonadota</taxon>
        <taxon>Gammaproteobacteria</taxon>
        <taxon>Oceanospirillales</taxon>
        <taxon>Saccharospirillaceae</taxon>
        <taxon>Reinekea</taxon>
    </lineage>
</organism>
<evidence type="ECO:0008006" key="3">
    <source>
        <dbReference type="Google" id="ProtNLM"/>
    </source>
</evidence>